<evidence type="ECO:0000313" key="4">
    <source>
        <dbReference type="EMBL" id="GAA3643599.1"/>
    </source>
</evidence>
<proteinExistence type="predicted"/>
<dbReference type="SUPFAM" id="SSF46894">
    <property type="entry name" value="C-terminal effector domain of the bipartite response regulators"/>
    <property type="match status" value="1"/>
</dbReference>
<dbReference type="PROSITE" id="PS00622">
    <property type="entry name" value="HTH_LUXR_1"/>
    <property type="match status" value="1"/>
</dbReference>
<name>A0ABP7AZG2_9ACTN</name>
<dbReference type="InterPro" id="IPR000792">
    <property type="entry name" value="Tscrpt_reg_LuxR_C"/>
</dbReference>
<dbReference type="PRINTS" id="PR00038">
    <property type="entry name" value="HTHLUXR"/>
</dbReference>
<evidence type="ECO:0000256" key="2">
    <source>
        <dbReference type="ARBA" id="ARBA00022840"/>
    </source>
</evidence>
<dbReference type="Pfam" id="PF13191">
    <property type="entry name" value="AAA_16"/>
    <property type="match status" value="1"/>
</dbReference>
<dbReference type="SMART" id="SM00421">
    <property type="entry name" value="HTH_LUXR"/>
    <property type="match status" value="1"/>
</dbReference>
<sequence>MSLITEARDLLVGRGRELAAVQSIVSAAVAGESAMLLITGAAGIGKTSLAREAVRRTAPPPLLVSGNCLPLQAISVPLHPLRLALRATAAPGADELMRELEVPERAPAAFDAWIDRVATDNPVVILLDDLQWADQSTLDVLVYLAAGPRDRNVVVLATVRREGLPSDHPLQRWLADVLRLPRVGQLALTGLDRPGTEAQLAALLRAAPHQSLVEEVWRTTEGNPYWNRLLVQGLTPDERRLPGDLPTDLVTAIRRVWSALDEPARDLSSLVAVGGRPISSDDLQRVSTSLGWPEVLPALRDATRARVLVLGDSNRYWFDHPLTAQVLEYDVSTAERRRWHAAYAQLYEAVVEAGRPLTLDLAIALTDHHDAAGHRNRAYRWALRSWEVAGSAQSSPELFRLLQRAAQLRTDGVDDDAVSIRQLRQWLWRAAHDRGADQEELTALDDLLPQMDAGEEPLLVSALLVRRMLLRYTIGLGFAETDDVRRAVELAATDPTSWQYAQALAETAHTGLWAGDPEAPRLAELALEIAREARDPGALCLALAANAMKETFAGHRVAALEYARESLDQAVLGREWIGFVMAALWERYGLTRTTDEDPALWVGRRRRALVENGAPHTYVARLAAAEAEAALWSGDWRSCQDRLRVTFGGDPGSFADVTARLTAARLAAWQGRLDEAVAHLERAQELVDEPRRYLNFPYATVRTEVLLANRRATEAYEATVAGLSGTGPWPVLSEWLVPLAARALADSAEDARGAGRSTTAILAELSWFVERYPTVGAVSWDPRPASPSSVLTCWYQAEVARARHDASAARRWQATRDAAASGRAPWLRAYAGWRTAEAMLASGQVPRVEARRVVHDTYALAVQLGAKPILDELRELTRVARMDLVEPDQEPAVAVLPGLTAREREILEHVVRGSTYAEIARSMFISEKTVSSHISNLLRKTGTASRIELSRLVTRVDRTGADHPADDTRDRRRQG</sequence>
<keyword evidence="1" id="KW-0547">Nucleotide-binding</keyword>
<dbReference type="SUPFAM" id="SSF52540">
    <property type="entry name" value="P-loop containing nucleoside triphosphate hydrolases"/>
    <property type="match status" value="1"/>
</dbReference>
<reference evidence="5" key="1">
    <citation type="journal article" date="2019" name="Int. J. Syst. Evol. Microbiol.">
        <title>The Global Catalogue of Microorganisms (GCM) 10K type strain sequencing project: providing services to taxonomists for standard genome sequencing and annotation.</title>
        <authorList>
            <consortium name="The Broad Institute Genomics Platform"/>
            <consortium name="The Broad Institute Genome Sequencing Center for Infectious Disease"/>
            <person name="Wu L."/>
            <person name="Ma J."/>
        </authorList>
    </citation>
    <scope>NUCLEOTIDE SEQUENCE [LARGE SCALE GENOMIC DNA]</scope>
    <source>
        <strain evidence="5">JCM 16929</strain>
    </source>
</reference>
<gene>
    <name evidence="4" type="ORF">GCM10022236_52830</name>
</gene>
<organism evidence="4 5">
    <name type="scientific">Microlunatus ginsengisoli</name>
    <dbReference type="NCBI Taxonomy" id="363863"/>
    <lineage>
        <taxon>Bacteria</taxon>
        <taxon>Bacillati</taxon>
        <taxon>Actinomycetota</taxon>
        <taxon>Actinomycetes</taxon>
        <taxon>Propionibacteriales</taxon>
        <taxon>Propionibacteriaceae</taxon>
        <taxon>Microlunatus</taxon>
    </lineage>
</organism>
<dbReference type="CDD" id="cd06170">
    <property type="entry name" value="LuxR_C_like"/>
    <property type="match status" value="1"/>
</dbReference>
<dbReference type="InterPro" id="IPR041664">
    <property type="entry name" value="AAA_16"/>
</dbReference>
<protein>
    <submittedName>
        <fullName evidence="4">Helix-turn-helix transcriptional regulator</fullName>
    </submittedName>
</protein>
<dbReference type="PANTHER" id="PTHR16305:SF28">
    <property type="entry name" value="GUANYLATE CYCLASE DOMAIN-CONTAINING PROTEIN"/>
    <property type="match status" value="1"/>
</dbReference>
<dbReference type="InterPro" id="IPR036388">
    <property type="entry name" value="WH-like_DNA-bd_sf"/>
</dbReference>
<accession>A0ABP7AZG2</accession>
<keyword evidence="2" id="KW-0067">ATP-binding</keyword>
<dbReference type="PANTHER" id="PTHR16305">
    <property type="entry name" value="TESTICULAR SOLUBLE ADENYLYL CYCLASE"/>
    <property type="match status" value="1"/>
</dbReference>
<comment type="caution">
    <text evidence="4">The sequence shown here is derived from an EMBL/GenBank/DDBJ whole genome shotgun (WGS) entry which is preliminary data.</text>
</comment>
<dbReference type="PROSITE" id="PS50043">
    <property type="entry name" value="HTH_LUXR_2"/>
    <property type="match status" value="1"/>
</dbReference>
<evidence type="ECO:0000313" key="5">
    <source>
        <dbReference type="Proteomes" id="UP001501490"/>
    </source>
</evidence>
<dbReference type="Gene3D" id="3.40.50.300">
    <property type="entry name" value="P-loop containing nucleotide triphosphate hydrolases"/>
    <property type="match status" value="1"/>
</dbReference>
<evidence type="ECO:0000259" key="3">
    <source>
        <dbReference type="PROSITE" id="PS50043"/>
    </source>
</evidence>
<dbReference type="InterPro" id="IPR027417">
    <property type="entry name" value="P-loop_NTPase"/>
</dbReference>
<dbReference type="EMBL" id="BAABAB010000056">
    <property type="protein sequence ID" value="GAA3643599.1"/>
    <property type="molecule type" value="Genomic_DNA"/>
</dbReference>
<dbReference type="Pfam" id="PF00196">
    <property type="entry name" value="GerE"/>
    <property type="match status" value="1"/>
</dbReference>
<keyword evidence="5" id="KW-1185">Reference proteome</keyword>
<dbReference type="Gene3D" id="1.10.10.10">
    <property type="entry name" value="Winged helix-like DNA-binding domain superfamily/Winged helix DNA-binding domain"/>
    <property type="match status" value="1"/>
</dbReference>
<feature type="domain" description="HTH luxR-type" evidence="3">
    <location>
        <begin position="892"/>
        <end position="957"/>
    </location>
</feature>
<evidence type="ECO:0000256" key="1">
    <source>
        <dbReference type="ARBA" id="ARBA00022741"/>
    </source>
</evidence>
<dbReference type="RefSeq" id="WP_344810113.1">
    <property type="nucleotide sequence ID" value="NZ_BAABAB010000056.1"/>
</dbReference>
<dbReference type="InterPro" id="IPR016032">
    <property type="entry name" value="Sig_transdc_resp-reg_C-effctor"/>
</dbReference>
<dbReference type="Proteomes" id="UP001501490">
    <property type="component" value="Unassembled WGS sequence"/>
</dbReference>